<name>A0AAV5I700_9ROSI</name>
<organism evidence="1 2">
    <name type="scientific">Rubroshorea leprosula</name>
    <dbReference type="NCBI Taxonomy" id="152421"/>
    <lineage>
        <taxon>Eukaryota</taxon>
        <taxon>Viridiplantae</taxon>
        <taxon>Streptophyta</taxon>
        <taxon>Embryophyta</taxon>
        <taxon>Tracheophyta</taxon>
        <taxon>Spermatophyta</taxon>
        <taxon>Magnoliopsida</taxon>
        <taxon>eudicotyledons</taxon>
        <taxon>Gunneridae</taxon>
        <taxon>Pentapetalae</taxon>
        <taxon>rosids</taxon>
        <taxon>malvids</taxon>
        <taxon>Malvales</taxon>
        <taxon>Dipterocarpaceae</taxon>
        <taxon>Rubroshorea</taxon>
    </lineage>
</organism>
<evidence type="ECO:0000313" key="1">
    <source>
        <dbReference type="EMBL" id="GKU93976.1"/>
    </source>
</evidence>
<gene>
    <name evidence="1" type="ORF">SLEP1_g7523</name>
</gene>
<comment type="caution">
    <text evidence="1">The sequence shown here is derived from an EMBL/GenBank/DDBJ whole genome shotgun (WGS) entry which is preliminary data.</text>
</comment>
<dbReference type="AlphaFoldDB" id="A0AAV5I700"/>
<protein>
    <submittedName>
        <fullName evidence="1">Uncharacterized protein</fullName>
    </submittedName>
</protein>
<keyword evidence="2" id="KW-1185">Reference proteome</keyword>
<dbReference type="Proteomes" id="UP001054252">
    <property type="component" value="Unassembled WGS sequence"/>
</dbReference>
<evidence type="ECO:0000313" key="2">
    <source>
        <dbReference type="Proteomes" id="UP001054252"/>
    </source>
</evidence>
<proteinExistence type="predicted"/>
<dbReference type="EMBL" id="BPVZ01000007">
    <property type="protein sequence ID" value="GKU93976.1"/>
    <property type="molecule type" value="Genomic_DNA"/>
</dbReference>
<sequence>MNLNPFMPHLCLETENTSNTQRSFGHREVQGTGLGNYLVLSYGFLINCNTQ</sequence>
<reference evidence="1 2" key="1">
    <citation type="journal article" date="2021" name="Commun. Biol.">
        <title>The genome of Shorea leprosula (Dipterocarpaceae) highlights the ecological relevance of drought in aseasonal tropical rainforests.</title>
        <authorList>
            <person name="Ng K.K.S."/>
            <person name="Kobayashi M.J."/>
            <person name="Fawcett J.A."/>
            <person name="Hatakeyama M."/>
            <person name="Paape T."/>
            <person name="Ng C.H."/>
            <person name="Ang C.C."/>
            <person name="Tnah L.H."/>
            <person name="Lee C.T."/>
            <person name="Nishiyama T."/>
            <person name="Sese J."/>
            <person name="O'Brien M.J."/>
            <person name="Copetti D."/>
            <person name="Mohd Noor M.I."/>
            <person name="Ong R.C."/>
            <person name="Putra M."/>
            <person name="Sireger I.Z."/>
            <person name="Indrioko S."/>
            <person name="Kosugi Y."/>
            <person name="Izuno A."/>
            <person name="Isagi Y."/>
            <person name="Lee S.L."/>
            <person name="Shimizu K.K."/>
        </authorList>
    </citation>
    <scope>NUCLEOTIDE SEQUENCE [LARGE SCALE GENOMIC DNA]</scope>
    <source>
        <strain evidence="1">214</strain>
    </source>
</reference>
<accession>A0AAV5I700</accession>